<dbReference type="AlphaFoldDB" id="A0AAD5VAM1"/>
<dbReference type="InterPro" id="IPR053169">
    <property type="entry name" value="MUG_Protein"/>
</dbReference>
<dbReference type="Pfam" id="PF03663">
    <property type="entry name" value="Glyco_hydro_76"/>
    <property type="match status" value="1"/>
</dbReference>
<evidence type="ECO:0000256" key="1">
    <source>
        <dbReference type="SAM" id="MobiDB-lite"/>
    </source>
</evidence>
<evidence type="ECO:0000313" key="4">
    <source>
        <dbReference type="Proteomes" id="UP001212997"/>
    </source>
</evidence>
<keyword evidence="4" id="KW-1185">Reference proteome</keyword>
<sequence>MIDPFAADLNNAQNAMLMVGIATHDALLATLQNQGTVTGSLKTVETMNNRFWFAPTQHMNINPLQWSLAVQAAYRAYGSSDSLTLAMSIWDAVSVSQITAENAANGTHPQKNGTFSQMCNGASTAGGVFRYADIQADTQVDGLSSSYNTGAWSYNTGFFIEGLSVYANVTQNSTWTTNLNKVLFTAINFPPLTRYDGIIIEDAKPSTTPMTFSNDFECGFKGIYMHGLFEVWTRTTDPKVKNFLQSYLFVQLNAILDLARLPGTNQFSSSWPGPYPLNLDACSQLAALEVFNAAIGLTPISNSTTPSPPPETSLPSSGPVKSTNVGLIVGVTIAAIVVLVALIVGFMWWRRRGRRASALRSRSSPLNETRDLAPTYAIEPFVAPISTGTSPATPQGYLSRKTRLPPTQPNSHSHTETAALLPGGARPNTDHSTRLDQGPPSITNLIPNHNQPSSHSRDPGQSQGGNDVADPSRIPQLIHTLNQALARLPPELVTGPVDRENPPEYMAM</sequence>
<feature type="region of interest" description="Disordered" evidence="1">
    <location>
        <begin position="384"/>
        <end position="472"/>
    </location>
</feature>
<reference evidence="3" key="1">
    <citation type="submission" date="2022-07" db="EMBL/GenBank/DDBJ databases">
        <title>Genome Sequence of Physisporinus lineatus.</title>
        <authorList>
            <person name="Buettner E."/>
        </authorList>
    </citation>
    <scope>NUCLEOTIDE SEQUENCE</scope>
    <source>
        <strain evidence="3">VT162</strain>
    </source>
</reference>
<organism evidence="3 4">
    <name type="scientific">Meripilus lineatus</name>
    <dbReference type="NCBI Taxonomy" id="2056292"/>
    <lineage>
        <taxon>Eukaryota</taxon>
        <taxon>Fungi</taxon>
        <taxon>Dikarya</taxon>
        <taxon>Basidiomycota</taxon>
        <taxon>Agaricomycotina</taxon>
        <taxon>Agaricomycetes</taxon>
        <taxon>Polyporales</taxon>
        <taxon>Meripilaceae</taxon>
        <taxon>Meripilus</taxon>
    </lineage>
</organism>
<evidence type="ECO:0008006" key="5">
    <source>
        <dbReference type="Google" id="ProtNLM"/>
    </source>
</evidence>
<evidence type="ECO:0000313" key="3">
    <source>
        <dbReference type="EMBL" id="KAJ3490779.1"/>
    </source>
</evidence>
<dbReference type="SUPFAM" id="SSF48208">
    <property type="entry name" value="Six-hairpin glycosidases"/>
    <property type="match status" value="1"/>
</dbReference>
<proteinExistence type="predicted"/>
<dbReference type="Gene3D" id="1.50.10.20">
    <property type="match status" value="1"/>
</dbReference>
<accession>A0AAD5VAM1</accession>
<dbReference type="Proteomes" id="UP001212997">
    <property type="component" value="Unassembled WGS sequence"/>
</dbReference>
<dbReference type="GO" id="GO:0005975">
    <property type="term" value="P:carbohydrate metabolic process"/>
    <property type="evidence" value="ECO:0007669"/>
    <property type="project" value="InterPro"/>
</dbReference>
<name>A0AAD5VAM1_9APHY</name>
<feature type="transmembrane region" description="Helical" evidence="2">
    <location>
        <begin position="325"/>
        <end position="349"/>
    </location>
</feature>
<dbReference type="PANTHER" id="PTHR47791">
    <property type="entry name" value="MEIOTICALLY UP-REGULATED GENE 191 PROTEIN"/>
    <property type="match status" value="1"/>
</dbReference>
<gene>
    <name evidence="3" type="ORF">NLI96_g1177</name>
</gene>
<protein>
    <recommendedName>
        <fullName evidence="5">Glycoside hydrolase family 76 protein</fullName>
    </recommendedName>
</protein>
<dbReference type="PANTHER" id="PTHR47791:SF1">
    <property type="entry name" value="ENDO MANNANASE, GH76 FAMILY (EUROFUNG)"/>
    <property type="match status" value="1"/>
</dbReference>
<keyword evidence="2" id="KW-1133">Transmembrane helix</keyword>
<keyword evidence="2" id="KW-0812">Transmembrane</keyword>
<comment type="caution">
    <text evidence="3">The sequence shown here is derived from an EMBL/GenBank/DDBJ whole genome shotgun (WGS) entry which is preliminary data.</text>
</comment>
<dbReference type="InterPro" id="IPR005198">
    <property type="entry name" value="Glyco_hydro_76"/>
</dbReference>
<evidence type="ECO:0000256" key="2">
    <source>
        <dbReference type="SAM" id="Phobius"/>
    </source>
</evidence>
<dbReference type="InterPro" id="IPR008928">
    <property type="entry name" value="6-hairpin_glycosidase_sf"/>
</dbReference>
<feature type="compositionally biased region" description="Polar residues" evidence="1">
    <location>
        <begin position="440"/>
        <end position="465"/>
    </location>
</feature>
<keyword evidence="2" id="KW-0472">Membrane</keyword>
<dbReference type="EMBL" id="JANAWD010000022">
    <property type="protein sequence ID" value="KAJ3490779.1"/>
    <property type="molecule type" value="Genomic_DNA"/>
</dbReference>